<dbReference type="Proteomes" id="UP000664859">
    <property type="component" value="Unassembled WGS sequence"/>
</dbReference>
<dbReference type="SUPFAM" id="SSF49899">
    <property type="entry name" value="Concanavalin A-like lectins/glucanases"/>
    <property type="match status" value="1"/>
</dbReference>
<evidence type="ECO:0000313" key="5">
    <source>
        <dbReference type="Proteomes" id="UP000664859"/>
    </source>
</evidence>
<sequence length="769" mass="82165">MASGTLEDLSANFASLSAALQKAEADIVADRAKLQAEKDAWECTANKLVRTMSSALIKLNIGGKRFETSATTLRHAPGRSKEGSYFSGMLSGRWDLQACEDGSYFIDRDPCAFPHILNHLRGIEPDITLLTKAELAALRREAGFYGLTDLPDAITPLPAVFAPGLNYTLSADQRKATKANLEGWGSSDTAIVLGPQLVAEVMLTVCISSGNSIMIGAASLDIGQTQAYVHVENGFYLSTYDGTLYAQGGVSGKAYGARVEPGSTVSVLMDAVGNLSFIVNGVDKGVAYTAAAVGRIPLRLVVVIGSPAATVELVSLPTNDDPQSLNEAAASLTTAVQPNVTDSATSDLSTGASATLQARDRHLSHVGGPGHQVRLSDSSPLQQAEADMVVDSLVCNMDVLMIVHCKAATCGPWAMYNMLSPTDQVDSMQGDAKMHHGTKGVQKRKDPLGGRTQHTAGSVVYIKETRKCSLCNERSHQFLLQFFEQAKLQAEKDAWEGTANKLVRTSHAPIKLNIGGKRFETSATTLRSNLQGSFFSAWLSGRWDLQACKEDGSFFIHRDPTTFRHILNHLRGVDLDVELLIKAELAELRREADFYGLTDLIDVLDPPTTVFARGPNYTLSDDQRKATKAKAGRALRPPLCWGHGWLAADATLTVRISSGSNIMVGAASLDISQTQAYVFQQNGFYLSACDGTLYAQGNINNKAYGAKPVRGSTVTVGVLLDAAGNLSFFVDGINKGVAYTAAQAAVGHMPLRLVVVIYSAAGTVELVSP</sequence>
<dbReference type="PANTHER" id="PTHR11145">
    <property type="entry name" value="BTB/POZ DOMAIN-CONTAINING ADAPTER FOR CUL3-MEDIATED RHOA DEGRADATION PROTEIN FAMILY MEMBER"/>
    <property type="match status" value="1"/>
</dbReference>
<proteinExistence type="predicted"/>
<evidence type="ECO:0000259" key="3">
    <source>
        <dbReference type="SMART" id="SM00225"/>
    </source>
</evidence>
<dbReference type="PANTHER" id="PTHR11145:SF8">
    <property type="entry name" value="RE57120P"/>
    <property type="match status" value="1"/>
</dbReference>
<name>A0A835YRY2_9STRA</name>
<dbReference type="Gene3D" id="3.30.710.10">
    <property type="entry name" value="Potassium Channel Kv1.1, Chain A"/>
    <property type="match status" value="2"/>
</dbReference>
<dbReference type="InterPro" id="IPR003131">
    <property type="entry name" value="T1-type_BTB"/>
</dbReference>
<keyword evidence="5" id="KW-1185">Reference proteome</keyword>
<dbReference type="CDD" id="cd11709">
    <property type="entry name" value="SPRY"/>
    <property type="match status" value="1"/>
</dbReference>
<organism evidence="4 5">
    <name type="scientific">Tribonema minus</name>
    <dbReference type="NCBI Taxonomy" id="303371"/>
    <lineage>
        <taxon>Eukaryota</taxon>
        <taxon>Sar</taxon>
        <taxon>Stramenopiles</taxon>
        <taxon>Ochrophyta</taxon>
        <taxon>PX clade</taxon>
        <taxon>Xanthophyceae</taxon>
        <taxon>Tribonematales</taxon>
        <taxon>Tribonemataceae</taxon>
        <taxon>Tribonema</taxon>
    </lineage>
</organism>
<feature type="coiled-coil region" evidence="1">
    <location>
        <begin position="6"/>
        <end position="51"/>
    </location>
</feature>
<dbReference type="EMBL" id="JAFCMP010000514">
    <property type="protein sequence ID" value="KAG5178520.1"/>
    <property type="molecule type" value="Genomic_DNA"/>
</dbReference>
<keyword evidence="1" id="KW-0175">Coiled coil</keyword>
<protein>
    <recommendedName>
        <fullName evidence="3">BTB domain-containing protein</fullName>
    </recommendedName>
</protein>
<dbReference type="OrthoDB" id="71001at2759"/>
<evidence type="ECO:0000256" key="2">
    <source>
        <dbReference type="SAM" id="MobiDB-lite"/>
    </source>
</evidence>
<evidence type="ECO:0000313" key="4">
    <source>
        <dbReference type="EMBL" id="KAG5178520.1"/>
    </source>
</evidence>
<feature type="domain" description="BTB" evidence="3">
    <location>
        <begin position="508"/>
        <end position="612"/>
    </location>
</feature>
<feature type="domain" description="BTB" evidence="3">
    <location>
        <begin position="55"/>
        <end position="162"/>
    </location>
</feature>
<accession>A0A835YRY2</accession>
<dbReference type="SMART" id="SM00225">
    <property type="entry name" value="BTB"/>
    <property type="match status" value="2"/>
</dbReference>
<dbReference type="CDD" id="cd18316">
    <property type="entry name" value="BTB_POZ_KCTD-like"/>
    <property type="match status" value="1"/>
</dbReference>
<comment type="caution">
    <text evidence="4">The sequence shown here is derived from an EMBL/GenBank/DDBJ whole genome shotgun (WGS) entry which is preliminary data.</text>
</comment>
<dbReference type="Gene3D" id="2.60.120.920">
    <property type="match status" value="2"/>
</dbReference>
<evidence type="ECO:0000256" key="1">
    <source>
        <dbReference type="SAM" id="Coils"/>
    </source>
</evidence>
<dbReference type="AlphaFoldDB" id="A0A835YRY2"/>
<dbReference type="InterPro" id="IPR013320">
    <property type="entry name" value="ConA-like_dom_sf"/>
</dbReference>
<reference evidence="4" key="1">
    <citation type="submission" date="2021-02" db="EMBL/GenBank/DDBJ databases">
        <title>First Annotated Genome of the Yellow-green Alga Tribonema minus.</title>
        <authorList>
            <person name="Mahan K.M."/>
        </authorList>
    </citation>
    <scope>NUCLEOTIDE SEQUENCE</scope>
    <source>
        <strain evidence="4">UTEX B ZZ1240</strain>
    </source>
</reference>
<dbReference type="SUPFAM" id="SSF54695">
    <property type="entry name" value="POZ domain"/>
    <property type="match status" value="2"/>
</dbReference>
<dbReference type="GO" id="GO:0051260">
    <property type="term" value="P:protein homooligomerization"/>
    <property type="evidence" value="ECO:0007669"/>
    <property type="project" value="InterPro"/>
</dbReference>
<dbReference type="InterPro" id="IPR043136">
    <property type="entry name" value="B30.2/SPRY_sf"/>
</dbReference>
<dbReference type="InterPro" id="IPR011333">
    <property type="entry name" value="SKP1/BTB/POZ_sf"/>
</dbReference>
<dbReference type="InterPro" id="IPR045068">
    <property type="entry name" value="BACURD1-3"/>
</dbReference>
<gene>
    <name evidence="4" type="ORF">JKP88DRAFT_241890</name>
</gene>
<dbReference type="InterPro" id="IPR000210">
    <property type="entry name" value="BTB/POZ_dom"/>
</dbReference>
<feature type="region of interest" description="Disordered" evidence="2">
    <location>
        <begin position="427"/>
        <end position="451"/>
    </location>
</feature>
<dbReference type="Pfam" id="PF02214">
    <property type="entry name" value="BTB_2"/>
    <property type="match status" value="2"/>
</dbReference>